<evidence type="ECO:0000259" key="3">
    <source>
        <dbReference type="PROSITE" id="PS51186"/>
    </source>
</evidence>
<name>A0A4R3JKP5_9RHOB</name>
<evidence type="ECO:0000313" key="4">
    <source>
        <dbReference type="EMBL" id="TCS65896.1"/>
    </source>
</evidence>
<dbReference type="Proteomes" id="UP000295696">
    <property type="component" value="Unassembled WGS sequence"/>
</dbReference>
<keyword evidence="1" id="KW-0808">Transferase</keyword>
<dbReference type="AlphaFoldDB" id="A0A4R3JKP5"/>
<sequence length="291" mass="31941">MTDAISRIRRFNRAVSTEIGALDHSYLGRGRPLGAARVLCTIGESGAVVSELRDLLGLDSGLMSRLLRGLEDEGLITTTPCDQDGRRRVARPTEAGCAEILAYDALSNERAGRILDLSGAQSEAMLEAMDRITTILGQHRIEISEHHPETPDARHCLQRYYDTLARRFETGFDVAQSRDPDITDLTPPRGSFLVATLEGAPLGCVGVKGDGSELAEIKRLWVAPSARGIGLAGKLMQAAEHRASDLGITTLRLDTNKALTEAIALYRSTGWHEIDAFNTERYAHHWFEKHL</sequence>
<dbReference type="CDD" id="cd04301">
    <property type="entry name" value="NAT_SF"/>
    <property type="match status" value="1"/>
</dbReference>
<dbReference type="InterPro" id="IPR016181">
    <property type="entry name" value="Acyl_CoA_acyltransferase"/>
</dbReference>
<dbReference type="SMART" id="SM00347">
    <property type="entry name" value="HTH_MARR"/>
    <property type="match status" value="1"/>
</dbReference>
<dbReference type="InterPro" id="IPR036390">
    <property type="entry name" value="WH_DNA-bd_sf"/>
</dbReference>
<dbReference type="OrthoDB" id="2436196at2"/>
<keyword evidence="4" id="KW-0238">DNA-binding</keyword>
<feature type="domain" description="N-acetyltransferase" evidence="3">
    <location>
        <begin position="144"/>
        <end position="291"/>
    </location>
</feature>
<dbReference type="Pfam" id="PF12802">
    <property type="entry name" value="MarR_2"/>
    <property type="match status" value="1"/>
</dbReference>
<dbReference type="EMBL" id="SLZU01000003">
    <property type="protein sequence ID" value="TCS65896.1"/>
    <property type="molecule type" value="Genomic_DNA"/>
</dbReference>
<organism evidence="4 5">
    <name type="scientific">Primorskyibacter sedentarius</name>
    <dbReference type="NCBI Taxonomy" id="745311"/>
    <lineage>
        <taxon>Bacteria</taxon>
        <taxon>Pseudomonadati</taxon>
        <taxon>Pseudomonadota</taxon>
        <taxon>Alphaproteobacteria</taxon>
        <taxon>Rhodobacterales</taxon>
        <taxon>Roseobacteraceae</taxon>
        <taxon>Primorskyibacter</taxon>
    </lineage>
</organism>
<dbReference type="InterPro" id="IPR050832">
    <property type="entry name" value="Bact_Acetyltransf"/>
</dbReference>
<keyword evidence="5" id="KW-1185">Reference proteome</keyword>
<dbReference type="GO" id="GO:0003677">
    <property type="term" value="F:DNA binding"/>
    <property type="evidence" value="ECO:0007669"/>
    <property type="project" value="UniProtKB-KW"/>
</dbReference>
<dbReference type="InterPro" id="IPR036388">
    <property type="entry name" value="WH-like_DNA-bd_sf"/>
</dbReference>
<gene>
    <name evidence="4" type="ORF">EDD52_103315</name>
</gene>
<accession>A0A4R3JKP5</accession>
<evidence type="ECO:0000256" key="1">
    <source>
        <dbReference type="ARBA" id="ARBA00022679"/>
    </source>
</evidence>
<evidence type="ECO:0000256" key="2">
    <source>
        <dbReference type="ARBA" id="ARBA00023315"/>
    </source>
</evidence>
<dbReference type="RefSeq" id="WP_132243546.1">
    <property type="nucleotide sequence ID" value="NZ_SLZU01000003.1"/>
</dbReference>
<reference evidence="4 5" key="1">
    <citation type="submission" date="2019-03" db="EMBL/GenBank/DDBJ databases">
        <title>Genomic Encyclopedia of Type Strains, Phase IV (KMG-IV): sequencing the most valuable type-strain genomes for metagenomic binning, comparative biology and taxonomic classification.</title>
        <authorList>
            <person name="Goeker M."/>
        </authorList>
    </citation>
    <scope>NUCLEOTIDE SEQUENCE [LARGE SCALE GENOMIC DNA]</scope>
    <source>
        <strain evidence="4 5">DSM 104836</strain>
    </source>
</reference>
<dbReference type="GO" id="GO:0003700">
    <property type="term" value="F:DNA-binding transcription factor activity"/>
    <property type="evidence" value="ECO:0007669"/>
    <property type="project" value="InterPro"/>
</dbReference>
<comment type="caution">
    <text evidence="4">The sequence shown here is derived from an EMBL/GenBank/DDBJ whole genome shotgun (WGS) entry which is preliminary data.</text>
</comment>
<dbReference type="SUPFAM" id="SSF55729">
    <property type="entry name" value="Acyl-CoA N-acyltransferases (Nat)"/>
    <property type="match status" value="1"/>
</dbReference>
<dbReference type="Gene3D" id="1.10.10.10">
    <property type="entry name" value="Winged helix-like DNA-binding domain superfamily/Winged helix DNA-binding domain"/>
    <property type="match status" value="1"/>
</dbReference>
<dbReference type="InterPro" id="IPR000182">
    <property type="entry name" value="GNAT_dom"/>
</dbReference>
<dbReference type="PROSITE" id="PS51186">
    <property type="entry name" value="GNAT"/>
    <property type="match status" value="1"/>
</dbReference>
<proteinExistence type="predicted"/>
<dbReference type="Pfam" id="PF00583">
    <property type="entry name" value="Acetyltransf_1"/>
    <property type="match status" value="1"/>
</dbReference>
<evidence type="ECO:0000313" key="5">
    <source>
        <dbReference type="Proteomes" id="UP000295696"/>
    </source>
</evidence>
<dbReference type="PANTHER" id="PTHR43877">
    <property type="entry name" value="AMINOALKYLPHOSPHONATE N-ACETYLTRANSFERASE-RELATED-RELATED"/>
    <property type="match status" value="1"/>
</dbReference>
<keyword evidence="2" id="KW-0012">Acyltransferase</keyword>
<dbReference type="InterPro" id="IPR000835">
    <property type="entry name" value="HTH_MarR-typ"/>
</dbReference>
<dbReference type="Gene3D" id="3.40.630.30">
    <property type="match status" value="1"/>
</dbReference>
<dbReference type="PANTHER" id="PTHR43877:SF2">
    <property type="entry name" value="AMINOALKYLPHOSPHONATE N-ACETYLTRANSFERASE-RELATED"/>
    <property type="match status" value="1"/>
</dbReference>
<dbReference type="GO" id="GO:0016747">
    <property type="term" value="F:acyltransferase activity, transferring groups other than amino-acyl groups"/>
    <property type="evidence" value="ECO:0007669"/>
    <property type="project" value="InterPro"/>
</dbReference>
<protein>
    <submittedName>
        <fullName evidence="4">DNA-binding MarR family transcriptional regulator</fullName>
    </submittedName>
</protein>
<dbReference type="SUPFAM" id="SSF46785">
    <property type="entry name" value="Winged helix' DNA-binding domain"/>
    <property type="match status" value="1"/>
</dbReference>